<reference evidence="4 5" key="1">
    <citation type="journal article" date="2018" name="Sci. Rep.">
        <title>Comparative analysis of the Pocillopora damicornis genome highlights role of immune system in coral evolution.</title>
        <authorList>
            <person name="Cunning R."/>
            <person name="Bay R.A."/>
            <person name="Gillette P."/>
            <person name="Baker A.C."/>
            <person name="Traylor-Knowles N."/>
        </authorList>
    </citation>
    <scope>NUCLEOTIDE SEQUENCE [LARGE SCALE GENOMIC DNA]</scope>
    <source>
        <strain evidence="4">RSMAS</strain>
        <tissue evidence="4">Whole animal</tissue>
    </source>
</reference>
<proteinExistence type="predicted"/>
<keyword evidence="2" id="KW-0812">Transmembrane</keyword>
<dbReference type="InterPro" id="IPR044972">
    <property type="entry name" value="Mot1"/>
</dbReference>
<evidence type="ECO:0000256" key="2">
    <source>
        <dbReference type="SAM" id="Phobius"/>
    </source>
</evidence>
<dbReference type="OrthoDB" id="10252227at2759"/>
<dbReference type="GO" id="GO:0017025">
    <property type="term" value="F:TBP-class protein binding"/>
    <property type="evidence" value="ECO:0007669"/>
    <property type="project" value="InterPro"/>
</dbReference>
<evidence type="ECO:0000313" key="5">
    <source>
        <dbReference type="Proteomes" id="UP000275408"/>
    </source>
</evidence>
<sequence>MEKQRLRNKVKNHSLVVASYDIVRNDGEFFSLRKSSSSYEPVIDLYSREHQSRLDAMPYVDDLLRFIFRIMSWSCGHCLISSCLVFSEVKSSFSLGLVNPFYRVETQNRLQRNKKLVSVWELSNTVVCIYICVPFLGTLAMEAFHRQVLPFLLRLLKGGVLQDLPPKTIQDYYCELSPLQFSLLLWPTIKVRHRVQLYEDFAKSQVKKGLKETVSHIDEENKNEKILRLHLLYSRRKHMPTVTYLRLDGSTPVDSRHPLVQSENSFIFRFRLLAMVQYLAKQREETMTYFILRFNNDPSIDMLLLTTHVGGLGLKLTGADTVIFVEHDWNPMKEYKFKLNIANTGISQDNLSLLTMDTGQLLDLFSVDQEKKTEKPSAQKSNATGKTSLKTMIENLGELWDEEQYETIQFRQLHWFAEVKNSMRHFGIDDRQVENLALCLCW</sequence>
<keyword evidence="1" id="KW-0378">Hydrolase</keyword>
<dbReference type="InterPro" id="IPR027417">
    <property type="entry name" value="P-loop_NTPase"/>
</dbReference>
<dbReference type="AlphaFoldDB" id="A0A3M6TF05"/>
<dbReference type="STRING" id="46731.A0A3M6TF05"/>
<organism evidence="4 5">
    <name type="scientific">Pocillopora damicornis</name>
    <name type="common">Cauliflower coral</name>
    <name type="synonym">Millepora damicornis</name>
    <dbReference type="NCBI Taxonomy" id="46731"/>
    <lineage>
        <taxon>Eukaryota</taxon>
        <taxon>Metazoa</taxon>
        <taxon>Cnidaria</taxon>
        <taxon>Anthozoa</taxon>
        <taxon>Hexacorallia</taxon>
        <taxon>Scleractinia</taxon>
        <taxon>Astrocoeniina</taxon>
        <taxon>Pocilloporidae</taxon>
        <taxon>Pocillopora</taxon>
    </lineage>
</organism>
<dbReference type="GO" id="GO:0016887">
    <property type="term" value="F:ATP hydrolysis activity"/>
    <property type="evidence" value="ECO:0007669"/>
    <property type="project" value="InterPro"/>
</dbReference>
<dbReference type="PANTHER" id="PTHR36498">
    <property type="entry name" value="TATA-BINDING PROTEIN-ASSOCIATED FACTOR 172"/>
    <property type="match status" value="1"/>
</dbReference>
<evidence type="ECO:0000313" key="4">
    <source>
        <dbReference type="EMBL" id="RMX39918.1"/>
    </source>
</evidence>
<evidence type="ECO:0000259" key="3">
    <source>
        <dbReference type="Pfam" id="PF00271"/>
    </source>
</evidence>
<dbReference type="EMBL" id="RCHS01003756">
    <property type="protein sequence ID" value="RMX39918.1"/>
    <property type="molecule type" value="Genomic_DNA"/>
</dbReference>
<accession>A0A3M6TF05</accession>
<keyword evidence="2" id="KW-1133">Transmembrane helix</keyword>
<name>A0A3M6TF05_POCDA</name>
<comment type="caution">
    <text evidence="4">The sequence shown here is derived from an EMBL/GenBank/DDBJ whole genome shotgun (WGS) entry which is preliminary data.</text>
</comment>
<feature type="domain" description="Helicase C-terminal" evidence="3">
    <location>
        <begin position="279"/>
        <end position="333"/>
    </location>
</feature>
<dbReference type="Pfam" id="PF00271">
    <property type="entry name" value="Helicase_C"/>
    <property type="match status" value="1"/>
</dbReference>
<gene>
    <name evidence="4" type="ORF">pdam_00024737</name>
</gene>
<protein>
    <recommendedName>
        <fullName evidence="3">Helicase C-terminal domain-containing protein</fullName>
    </recommendedName>
</protein>
<feature type="transmembrane region" description="Helical" evidence="2">
    <location>
        <begin position="122"/>
        <end position="144"/>
    </location>
</feature>
<keyword evidence="2" id="KW-0472">Membrane</keyword>
<dbReference type="InterPro" id="IPR001650">
    <property type="entry name" value="Helicase_C-like"/>
</dbReference>
<dbReference type="GO" id="GO:0003677">
    <property type="term" value="F:DNA binding"/>
    <property type="evidence" value="ECO:0007669"/>
    <property type="project" value="InterPro"/>
</dbReference>
<dbReference type="CDD" id="cd18793">
    <property type="entry name" value="SF2_C_SNF"/>
    <property type="match status" value="1"/>
</dbReference>
<keyword evidence="5" id="KW-1185">Reference proteome</keyword>
<dbReference type="PANTHER" id="PTHR36498:SF1">
    <property type="entry name" value="TATA-BINDING PROTEIN-ASSOCIATED FACTOR 172"/>
    <property type="match status" value="1"/>
</dbReference>
<evidence type="ECO:0000256" key="1">
    <source>
        <dbReference type="ARBA" id="ARBA00022801"/>
    </source>
</evidence>
<dbReference type="Gene3D" id="3.40.50.300">
    <property type="entry name" value="P-loop containing nucleotide triphosphate hydrolases"/>
    <property type="match status" value="1"/>
</dbReference>
<dbReference type="SUPFAM" id="SSF52540">
    <property type="entry name" value="P-loop containing nucleoside triphosphate hydrolases"/>
    <property type="match status" value="1"/>
</dbReference>
<dbReference type="InterPro" id="IPR049730">
    <property type="entry name" value="SNF2/RAD54-like_C"/>
</dbReference>
<dbReference type="Proteomes" id="UP000275408">
    <property type="component" value="Unassembled WGS sequence"/>
</dbReference>